<dbReference type="GO" id="GO:0005634">
    <property type="term" value="C:nucleus"/>
    <property type="evidence" value="ECO:0007669"/>
    <property type="project" value="TreeGrafter"/>
</dbReference>
<proteinExistence type="predicted"/>
<protein>
    <recommendedName>
        <fullName evidence="7">C2H2-type domain-containing protein</fullName>
    </recommendedName>
</protein>
<reference evidence="8 9" key="1">
    <citation type="journal article" date="2023" name="Insect Mol. Biol.">
        <title>Genome sequencing provides insights into the evolution of gene families encoding plant cell wall-degrading enzymes in longhorned beetles.</title>
        <authorList>
            <person name="Shin N.R."/>
            <person name="Okamura Y."/>
            <person name="Kirsch R."/>
            <person name="Pauchet Y."/>
        </authorList>
    </citation>
    <scope>NUCLEOTIDE SEQUENCE [LARGE SCALE GENOMIC DNA]</scope>
    <source>
        <strain evidence="8">EAD_L_NR</strain>
    </source>
</reference>
<sequence>MEQLEGGIKRKSRLAVFEHVRERQRSQKKTKFRPNRLEADDSSPSESEMVIEDERDEREELPTQNKKIRLAEEPLNLRCEWNFCDDRFDSWAKLDAHLSEHVTVQPDNLTCRWSYCKETSASTPYLMQHVSYHGYLSKLKNIGQNMLDRNKWPECKLLENYKIPVCSEGYTCMWEYCFLNFLTIYDFYSHMVMHVHNNPRVANEKLNEIIQCGWQVCGKKFSSKYKLAEHVRSHTKEKVIACPTCCTTFFNRTKLSDHRKRQLATDLQSYQCSQCFKLLASERLLRDHMRSHINQYKCTMCDMTCTKPSQLALHMRYKHIKDKCFKCHTCEKSFVAKHNLDVHLRTHSDQPHFKCEQCDFECQAKVTLDKHCVKVHEKSKTIYQCHCCKKEFKRGSYLTRHLIKLHNYRWPSGHTRFRYRKDQDGVHRLQTVRYESLEVTEEMLRSEGERPNVVLEDVNYHLRYDSDGRSNYMFSISPEGEPETGNNGSNNILITIDDVDEHGNVIRSEVFESGDIVDAVFTDGVVADKGNGGEDEEGAVKVKRKKSKKKKKRKKGQAKQGRSVPMIKVGKEEEDVLGKK</sequence>
<keyword evidence="4" id="KW-0862">Zinc</keyword>
<evidence type="ECO:0000256" key="1">
    <source>
        <dbReference type="ARBA" id="ARBA00022723"/>
    </source>
</evidence>
<evidence type="ECO:0000256" key="3">
    <source>
        <dbReference type="ARBA" id="ARBA00022771"/>
    </source>
</evidence>
<dbReference type="PROSITE" id="PS00028">
    <property type="entry name" value="ZINC_FINGER_C2H2_1"/>
    <property type="match status" value="7"/>
</dbReference>
<accession>A0AAV8VQY8</accession>
<feature type="domain" description="C2H2-type" evidence="7">
    <location>
        <begin position="270"/>
        <end position="297"/>
    </location>
</feature>
<keyword evidence="9" id="KW-1185">Reference proteome</keyword>
<feature type="region of interest" description="Disordered" evidence="6">
    <location>
        <begin position="20"/>
        <end position="62"/>
    </location>
</feature>
<dbReference type="InterPro" id="IPR013087">
    <property type="entry name" value="Znf_C2H2_type"/>
</dbReference>
<feature type="domain" description="C2H2-type" evidence="7">
    <location>
        <begin position="210"/>
        <end position="239"/>
    </location>
</feature>
<keyword evidence="3 5" id="KW-0863">Zinc-finger</keyword>
<dbReference type="SUPFAM" id="SSF57667">
    <property type="entry name" value="beta-beta-alpha zinc fingers"/>
    <property type="match status" value="4"/>
</dbReference>
<dbReference type="SMART" id="SM00355">
    <property type="entry name" value="ZnF_C2H2"/>
    <property type="match status" value="10"/>
</dbReference>
<dbReference type="GO" id="GO:0008270">
    <property type="term" value="F:zinc ion binding"/>
    <property type="evidence" value="ECO:0007669"/>
    <property type="project" value="UniProtKB-KW"/>
</dbReference>
<evidence type="ECO:0000256" key="4">
    <source>
        <dbReference type="ARBA" id="ARBA00022833"/>
    </source>
</evidence>
<dbReference type="FunFam" id="3.30.160.60:FF:000446">
    <property type="entry name" value="Zinc finger protein"/>
    <property type="match status" value="1"/>
</dbReference>
<feature type="domain" description="C2H2-type" evidence="7">
    <location>
        <begin position="296"/>
        <end position="324"/>
    </location>
</feature>
<evidence type="ECO:0000256" key="5">
    <source>
        <dbReference type="PROSITE-ProRule" id="PRU00042"/>
    </source>
</evidence>
<keyword evidence="2" id="KW-0677">Repeat</keyword>
<dbReference type="Pfam" id="PF00096">
    <property type="entry name" value="zf-C2H2"/>
    <property type="match status" value="3"/>
</dbReference>
<evidence type="ECO:0000256" key="6">
    <source>
        <dbReference type="SAM" id="MobiDB-lite"/>
    </source>
</evidence>
<evidence type="ECO:0000313" key="9">
    <source>
        <dbReference type="Proteomes" id="UP001159042"/>
    </source>
</evidence>
<feature type="compositionally biased region" description="Basic residues" evidence="6">
    <location>
        <begin position="541"/>
        <end position="557"/>
    </location>
</feature>
<name>A0AAV8VQY8_9CUCU</name>
<dbReference type="PANTHER" id="PTHR24409">
    <property type="entry name" value="ZINC FINGER PROTEIN 142"/>
    <property type="match status" value="1"/>
</dbReference>
<evidence type="ECO:0000256" key="2">
    <source>
        <dbReference type="ARBA" id="ARBA00022737"/>
    </source>
</evidence>
<dbReference type="EMBL" id="JANEYG010000044">
    <property type="protein sequence ID" value="KAJ8916280.1"/>
    <property type="molecule type" value="Genomic_DNA"/>
</dbReference>
<dbReference type="Gene3D" id="3.30.160.60">
    <property type="entry name" value="Classic Zinc Finger"/>
    <property type="match status" value="5"/>
</dbReference>
<feature type="region of interest" description="Disordered" evidence="6">
    <location>
        <begin position="527"/>
        <end position="580"/>
    </location>
</feature>
<feature type="domain" description="C2H2-type" evidence="7">
    <location>
        <begin position="325"/>
        <end position="352"/>
    </location>
</feature>
<feature type="compositionally biased region" description="Acidic residues" evidence="6">
    <location>
        <begin position="49"/>
        <end position="59"/>
    </location>
</feature>
<feature type="domain" description="C2H2-type" evidence="7">
    <location>
        <begin position="383"/>
        <end position="411"/>
    </location>
</feature>
<feature type="domain" description="C2H2-type" evidence="7">
    <location>
        <begin position="77"/>
        <end position="106"/>
    </location>
</feature>
<dbReference type="InterPro" id="IPR036236">
    <property type="entry name" value="Znf_C2H2_sf"/>
</dbReference>
<gene>
    <name evidence="8" type="ORF">NQ315_016421</name>
</gene>
<dbReference type="PROSITE" id="PS50157">
    <property type="entry name" value="ZINC_FINGER_C2H2_2"/>
    <property type="match status" value="6"/>
</dbReference>
<dbReference type="GO" id="GO:0000981">
    <property type="term" value="F:DNA-binding transcription factor activity, RNA polymerase II-specific"/>
    <property type="evidence" value="ECO:0007669"/>
    <property type="project" value="TreeGrafter"/>
</dbReference>
<dbReference type="PANTHER" id="PTHR24409:SF295">
    <property type="entry name" value="AZ2-RELATED"/>
    <property type="match status" value="1"/>
</dbReference>
<dbReference type="GO" id="GO:0000977">
    <property type="term" value="F:RNA polymerase II transcription regulatory region sequence-specific DNA binding"/>
    <property type="evidence" value="ECO:0007669"/>
    <property type="project" value="TreeGrafter"/>
</dbReference>
<evidence type="ECO:0000259" key="7">
    <source>
        <dbReference type="PROSITE" id="PS50157"/>
    </source>
</evidence>
<evidence type="ECO:0000313" key="8">
    <source>
        <dbReference type="EMBL" id="KAJ8916280.1"/>
    </source>
</evidence>
<dbReference type="AlphaFoldDB" id="A0AAV8VQY8"/>
<dbReference type="Proteomes" id="UP001159042">
    <property type="component" value="Unassembled WGS sequence"/>
</dbReference>
<organism evidence="8 9">
    <name type="scientific">Exocentrus adspersus</name>
    <dbReference type="NCBI Taxonomy" id="1586481"/>
    <lineage>
        <taxon>Eukaryota</taxon>
        <taxon>Metazoa</taxon>
        <taxon>Ecdysozoa</taxon>
        <taxon>Arthropoda</taxon>
        <taxon>Hexapoda</taxon>
        <taxon>Insecta</taxon>
        <taxon>Pterygota</taxon>
        <taxon>Neoptera</taxon>
        <taxon>Endopterygota</taxon>
        <taxon>Coleoptera</taxon>
        <taxon>Polyphaga</taxon>
        <taxon>Cucujiformia</taxon>
        <taxon>Chrysomeloidea</taxon>
        <taxon>Cerambycidae</taxon>
        <taxon>Lamiinae</taxon>
        <taxon>Acanthocinini</taxon>
        <taxon>Exocentrus</taxon>
    </lineage>
</organism>
<keyword evidence="1" id="KW-0479">Metal-binding</keyword>
<comment type="caution">
    <text evidence="8">The sequence shown here is derived from an EMBL/GenBank/DDBJ whole genome shotgun (WGS) entry which is preliminary data.</text>
</comment>